<evidence type="ECO:0008006" key="3">
    <source>
        <dbReference type="Google" id="ProtNLM"/>
    </source>
</evidence>
<proteinExistence type="predicted"/>
<evidence type="ECO:0000313" key="1">
    <source>
        <dbReference type="EMBL" id="PTU49871.1"/>
    </source>
</evidence>
<dbReference type="Pfam" id="PF06296">
    <property type="entry name" value="RelE"/>
    <property type="match status" value="1"/>
</dbReference>
<dbReference type="PIRSF" id="PIRSF018634">
    <property type="entry name" value="UCP018634"/>
    <property type="match status" value="1"/>
</dbReference>
<organism evidence="1 2">
    <name type="scientific">Pseudomonas plecoglossicida</name>
    <dbReference type="NCBI Taxonomy" id="70775"/>
    <lineage>
        <taxon>Bacteria</taxon>
        <taxon>Pseudomonadati</taxon>
        <taxon>Pseudomonadota</taxon>
        <taxon>Gammaproteobacteria</taxon>
        <taxon>Pseudomonadales</taxon>
        <taxon>Pseudomonadaceae</taxon>
        <taxon>Pseudomonas</taxon>
    </lineage>
</organism>
<accession>A0A2R7UCV2</accession>
<dbReference type="Proteomes" id="UP000244874">
    <property type="component" value="Unassembled WGS sequence"/>
</dbReference>
<dbReference type="InterPro" id="IPR009387">
    <property type="entry name" value="HigB-2"/>
</dbReference>
<gene>
    <name evidence="1" type="ORF">DBB42_23135</name>
</gene>
<dbReference type="EMBL" id="QANO01000170">
    <property type="protein sequence ID" value="PTU49871.1"/>
    <property type="molecule type" value="Genomic_DNA"/>
</dbReference>
<protein>
    <recommendedName>
        <fullName evidence="3">Type II toxin-antitoxin system RelE/ParE family toxin</fullName>
    </recommendedName>
</protein>
<reference evidence="1 2" key="1">
    <citation type="submission" date="2018-04" db="EMBL/GenBank/DDBJ databases">
        <authorList>
            <person name="Go L.Y."/>
            <person name="Mitchell J.A."/>
        </authorList>
    </citation>
    <scope>NUCLEOTIDE SEQUENCE [LARGE SCALE GENOMIC DNA]</scope>
    <source>
        <strain evidence="1 2">KCJK7865</strain>
    </source>
</reference>
<sequence>MMEIFKRKDFARWQAAHRLSDEVLCKAVDEMCRGRVDASLGGELFKKRVAAHGAGKRGGYRTLLSARIGNRCVFLHGFAKSDKANITLEEQKALRFAGKVFLDLSPLALCRALQAGVLMEVCCEQQTD</sequence>
<comment type="caution">
    <text evidence="1">The sequence shown here is derived from an EMBL/GenBank/DDBJ whole genome shotgun (WGS) entry which is preliminary data.</text>
</comment>
<evidence type="ECO:0000313" key="2">
    <source>
        <dbReference type="Proteomes" id="UP000244874"/>
    </source>
</evidence>
<dbReference type="AlphaFoldDB" id="A0A2R7UCV2"/>
<name>A0A2R7UCV2_PSEDL</name>